<dbReference type="RefSeq" id="XP_025346602.1">
    <property type="nucleotide sequence ID" value="XM_025494440.1"/>
</dbReference>
<protein>
    <submittedName>
        <fullName evidence="2">Uncharacterized protein</fullName>
    </submittedName>
</protein>
<evidence type="ECO:0000313" key="2">
    <source>
        <dbReference type="EMBL" id="PWN19442.1"/>
    </source>
</evidence>
<dbReference type="Proteomes" id="UP000245942">
    <property type="component" value="Unassembled WGS sequence"/>
</dbReference>
<organism evidence="2 3">
    <name type="scientific">Pseudomicrostroma glucosiphilum</name>
    <dbReference type="NCBI Taxonomy" id="1684307"/>
    <lineage>
        <taxon>Eukaryota</taxon>
        <taxon>Fungi</taxon>
        <taxon>Dikarya</taxon>
        <taxon>Basidiomycota</taxon>
        <taxon>Ustilaginomycotina</taxon>
        <taxon>Exobasidiomycetes</taxon>
        <taxon>Microstromatales</taxon>
        <taxon>Microstromatales incertae sedis</taxon>
        <taxon>Pseudomicrostroma</taxon>
    </lineage>
</organism>
<dbReference type="EMBL" id="KZ819331">
    <property type="protein sequence ID" value="PWN19442.1"/>
    <property type="molecule type" value="Genomic_DNA"/>
</dbReference>
<dbReference type="AlphaFoldDB" id="A0A316U266"/>
<evidence type="ECO:0000256" key="1">
    <source>
        <dbReference type="SAM" id="MobiDB-lite"/>
    </source>
</evidence>
<feature type="compositionally biased region" description="Pro residues" evidence="1">
    <location>
        <begin position="16"/>
        <end position="26"/>
    </location>
</feature>
<dbReference type="OrthoDB" id="5762423at2759"/>
<evidence type="ECO:0000313" key="3">
    <source>
        <dbReference type="Proteomes" id="UP000245942"/>
    </source>
</evidence>
<keyword evidence="3" id="KW-1185">Reference proteome</keyword>
<dbReference type="GeneID" id="37016174"/>
<accession>A0A316U266</accession>
<feature type="region of interest" description="Disordered" evidence="1">
    <location>
        <begin position="1"/>
        <end position="67"/>
    </location>
</feature>
<proteinExistence type="predicted"/>
<reference evidence="2 3" key="1">
    <citation type="journal article" date="2018" name="Mol. Biol. Evol.">
        <title>Broad Genomic Sampling Reveals a Smut Pathogenic Ancestry of the Fungal Clade Ustilaginomycotina.</title>
        <authorList>
            <person name="Kijpornyongpan T."/>
            <person name="Mondo S.J."/>
            <person name="Barry K."/>
            <person name="Sandor L."/>
            <person name="Lee J."/>
            <person name="Lipzen A."/>
            <person name="Pangilinan J."/>
            <person name="LaButti K."/>
            <person name="Hainaut M."/>
            <person name="Henrissat B."/>
            <person name="Grigoriev I.V."/>
            <person name="Spatafora J.W."/>
            <person name="Aime M.C."/>
        </authorList>
    </citation>
    <scope>NUCLEOTIDE SEQUENCE [LARGE SCALE GENOMIC DNA]</scope>
    <source>
        <strain evidence="2 3">MCA 4718</strain>
    </source>
</reference>
<sequence length="266" mass="28558">MANAKTRASHRSSSPGSPPTSDPPFVPSSDTDETFEGGNQAEPHESDGSDEEGSEASDGAPEAPSSDAFVQDAAYSPFLVQYVAERLKDQRACQCGASRTFQVTCGNADQAEHLQRALHSPELAARVDAKALLPGYLHSLSVEQFMDSKHVKNPRTGDPPRGAFLKLGRYPFEVLPEGGAQAEELPLDPNWLGKWLGDGLHNGPTIFSTELEEAPAKHGLELITLLGASTLEAPSARTPNLGLVYDNHGDFYDELTIGNHGSFYDN</sequence>
<name>A0A316U266_9BASI</name>
<gene>
    <name evidence="2" type="ORF">BCV69DRAFT_300273</name>
</gene>